<organism evidence="2 3">
    <name type="scientific">Brachionus plicatilis</name>
    <name type="common">Marine rotifer</name>
    <name type="synonym">Brachionus muelleri</name>
    <dbReference type="NCBI Taxonomy" id="10195"/>
    <lineage>
        <taxon>Eukaryota</taxon>
        <taxon>Metazoa</taxon>
        <taxon>Spiralia</taxon>
        <taxon>Gnathifera</taxon>
        <taxon>Rotifera</taxon>
        <taxon>Eurotatoria</taxon>
        <taxon>Monogononta</taxon>
        <taxon>Pseudotrocha</taxon>
        <taxon>Ploima</taxon>
        <taxon>Brachionidae</taxon>
        <taxon>Brachionus</taxon>
    </lineage>
</organism>
<evidence type="ECO:0000256" key="1">
    <source>
        <dbReference type="SAM" id="Phobius"/>
    </source>
</evidence>
<keyword evidence="1" id="KW-1133">Transmembrane helix</keyword>
<protein>
    <recommendedName>
        <fullName evidence="4">Transmembrane protein</fullName>
    </recommendedName>
</protein>
<dbReference type="Proteomes" id="UP000276133">
    <property type="component" value="Unassembled WGS sequence"/>
</dbReference>
<reference evidence="2 3" key="1">
    <citation type="journal article" date="2018" name="Sci. Rep.">
        <title>Genomic signatures of local adaptation to the degree of environmental predictability in rotifers.</title>
        <authorList>
            <person name="Franch-Gras L."/>
            <person name="Hahn C."/>
            <person name="Garcia-Roger E.M."/>
            <person name="Carmona M.J."/>
            <person name="Serra M."/>
            <person name="Gomez A."/>
        </authorList>
    </citation>
    <scope>NUCLEOTIDE SEQUENCE [LARGE SCALE GENOMIC DNA]</scope>
    <source>
        <strain evidence="2">HYR1</strain>
    </source>
</reference>
<feature type="transmembrane region" description="Helical" evidence="1">
    <location>
        <begin position="31"/>
        <end position="53"/>
    </location>
</feature>
<evidence type="ECO:0008006" key="4">
    <source>
        <dbReference type="Google" id="ProtNLM"/>
    </source>
</evidence>
<accession>A0A3M7S791</accession>
<evidence type="ECO:0000313" key="2">
    <source>
        <dbReference type="EMBL" id="RNA31549.1"/>
    </source>
</evidence>
<proteinExistence type="predicted"/>
<comment type="caution">
    <text evidence="2">The sequence shown here is derived from an EMBL/GenBank/DDBJ whole genome shotgun (WGS) entry which is preliminary data.</text>
</comment>
<name>A0A3M7S791_BRAPC</name>
<evidence type="ECO:0000313" key="3">
    <source>
        <dbReference type="Proteomes" id="UP000276133"/>
    </source>
</evidence>
<keyword evidence="1" id="KW-0472">Membrane</keyword>
<sequence>MNFEKIGTDRKQMKLSKLKVKSTKNTFLLNLFYFNTKFVVILKYFIKFFLINLKEKIMKFGYLTNPDLKPSRFSFIILTAFEQNVTLLIFIIEISKIVSLASCLCAINYILIKNTLLDSLKLEISKKCIQINERSCQHMQINEKLSGMRKHDSKRDLTLLKKSFPVEC</sequence>
<feature type="transmembrane region" description="Helical" evidence="1">
    <location>
        <begin position="98"/>
        <end position="117"/>
    </location>
</feature>
<keyword evidence="3" id="KW-1185">Reference proteome</keyword>
<gene>
    <name evidence="2" type="ORF">BpHYR1_018918</name>
</gene>
<dbReference type="EMBL" id="REGN01001929">
    <property type="protein sequence ID" value="RNA31549.1"/>
    <property type="molecule type" value="Genomic_DNA"/>
</dbReference>
<keyword evidence="1" id="KW-0812">Transmembrane</keyword>
<dbReference type="AlphaFoldDB" id="A0A3M7S791"/>